<evidence type="ECO:0000313" key="1">
    <source>
        <dbReference type="EMBL" id="EXC08408.1"/>
    </source>
</evidence>
<sequence>MGEVVALDRHGLNGLSGDMAQPSAIFDTIMALRSEVVVNAFAYTAVDLAETE</sequence>
<evidence type="ECO:0000313" key="2">
    <source>
        <dbReference type="Proteomes" id="UP000021108"/>
    </source>
</evidence>
<gene>
    <name evidence="1" type="ORF">J506_1386</name>
</gene>
<proteinExistence type="predicted"/>
<protein>
    <submittedName>
        <fullName evidence="1">RmlD substrate binding domain protein</fullName>
    </submittedName>
</protein>
<dbReference type="EMBL" id="JEXD01000007">
    <property type="protein sequence ID" value="EXC08408.1"/>
    <property type="molecule type" value="Genomic_DNA"/>
</dbReference>
<dbReference type="AlphaFoldDB" id="A0A009QLU4"/>
<dbReference type="SUPFAM" id="SSF51735">
    <property type="entry name" value="NAD(P)-binding Rossmann-fold domains"/>
    <property type="match status" value="1"/>
</dbReference>
<accession>A0A009QLU4</accession>
<organism evidence="1 2">
    <name type="scientific">Acinetobacter baumannii 625974</name>
    <dbReference type="NCBI Taxonomy" id="1310607"/>
    <lineage>
        <taxon>Bacteria</taxon>
        <taxon>Pseudomonadati</taxon>
        <taxon>Pseudomonadota</taxon>
        <taxon>Gammaproteobacteria</taxon>
        <taxon>Moraxellales</taxon>
        <taxon>Moraxellaceae</taxon>
        <taxon>Acinetobacter</taxon>
        <taxon>Acinetobacter calcoaceticus/baumannii complex</taxon>
    </lineage>
</organism>
<dbReference type="Proteomes" id="UP000021108">
    <property type="component" value="Unassembled WGS sequence"/>
</dbReference>
<comment type="caution">
    <text evidence="1">The sequence shown here is derived from an EMBL/GenBank/DDBJ whole genome shotgun (WGS) entry which is preliminary data.</text>
</comment>
<reference evidence="1 2" key="1">
    <citation type="submission" date="2014-02" db="EMBL/GenBank/DDBJ databases">
        <title>Comparative genomics and transcriptomics to identify genetic mechanisms underlying the emergence of carbapenem resistant Acinetobacter baumannii (CRAb).</title>
        <authorList>
            <person name="Harris A.D."/>
            <person name="Johnson K.J."/>
            <person name="George J."/>
            <person name="Shefchek K."/>
            <person name="Daugherty S.C."/>
            <person name="Parankush S."/>
            <person name="Sadzewicz L."/>
            <person name="Tallon L."/>
            <person name="Sengamalay N."/>
            <person name="Hazen T.H."/>
            <person name="Rasko D.A."/>
        </authorList>
    </citation>
    <scope>NUCLEOTIDE SEQUENCE [LARGE SCALE GENOMIC DNA]</scope>
    <source>
        <strain evidence="1 2">625974</strain>
    </source>
</reference>
<dbReference type="PATRIC" id="fig|1310607.3.peg.1340"/>
<dbReference type="InterPro" id="IPR036291">
    <property type="entry name" value="NAD(P)-bd_dom_sf"/>
</dbReference>
<dbReference type="Gene3D" id="3.40.50.720">
    <property type="entry name" value="NAD(P)-binding Rossmann-like Domain"/>
    <property type="match status" value="1"/>
</dbReference>
<name>A0A009QLU4_ACIBA</name>